<proteinExistence type="predicted"/>
<dbReference type="AlphaFoldDB" id="A0A5A7R118"/>
<evidence type="ECO:0000313" key="3">
    <source>
        <dbReference type="Proteomes" id="UP000325081"/>
    </source>
</evidence>
<accession>A0A5A7R118</accession>
<evidence type="ECO:0000313" key="2">
    <source>
        <dbReference type="EMBL" id="GER51390.1"/>
    </source>
</evidence>
<dbReference type="EMBL" id="BKCP01009626">
    <property type="protein sequence ID" value="GER51390.1"/>
    <property type="molecule type" value="Genomic_DNA"/>
</dbReference>
<reference evidence="3" key="1">
    <citation type="journal article" date="2019" name="Curr. Biol.">
        <title>Genome Sequence of Striga asiatica Provides Insight into the Evolution of Plant Parasitism.</title>
        <authorList>
            <person name="Yoshida S."/>
            <person name="Kim S."/>
            <person name="Wafula E.K."/>
            <person name="Tanskanen J."/>
            <person name="Kim Y.M."/>
            <person name="Honaas L."/>
            <person name="Yang Z."/>
            <person name="Spallek T."/>
            <person name="Conn C.E."/>
            <person name="Ichihashi Y."/>
            <person name="Cheong K."/>
            <person name="Cui S."/>
            <person name="Der J.P."/>
            <person name="Gundlach H."/>
            <person name="Jiao Y."/>
            <person name="Hori C."/>
            <person name="Ishida J.K."/>
            <person name="Kasahara H."/>
            <person name="Kiba T."/>
            <person name="Kim M.S."/>
            <person name="Koo N."/>
            <person name="Laohavisit A."/>
            <person name="Lee Y.H."/>
            <person name="Lumba S."/>
            <person name="McCourt P."/>
            <person name="Mortimer J.C."/>
            <person name="Mutuku J.M."/>
            <person name="Nomura T."/>
            <person name="Sasaki-Sekimoto Y."/>
            <person name="Seto Y."/>
            <person name="Wang Y."/>
            <person name="Wakatake T."/>
            <person name="Sakakibara H."/>
            <person name="Demura T."/>
            <person name="Yamaguchi S."/>
            <person name="Yoneyama K."/>
            <person name="Manabe R.I."/>
            <person name="Nelson D.C."/>
            <person name="Schulman A.H."/>
            <person name="Timko M.P."/>
            <person name="dePamphilis C.W."/>
            <person name="Choi D."/>
            <person name="Shirasu K."/>
        </authorList>
    </citation>
    <scope>NUCLEOTIDE SEQUENCE [LARGE SCALE GENOMIC DNA]</scope>
    <source>
        <strain evidence="3">cv. UVA1</strain>
    </source>
</reference>
<dbReference type="Proteomes" id="UP000325081">
    <property type="component" value="Unassembled WGS sequence"/>
</dbReference>
<name>A0A5A7R118_STRAF</name>
<gene>
    <name evidence="2" type="ORF">STAS_28759</name>
</gene>
<feature type="compositionally biased region" description="Polar residues" evidence="1">
    <location>
        <begin position="69"/>
        <end position="79"/>
    </location>
</feature>
<keyword evidence="3" id="KW-1185">Reference proteome</keyword>
<keyword evidence="2" id="KW-0808">Transferase</keyword>
<keyword evidence="2" id="KW-0418">Kinase</keyword>
<sequence>MKNLGKSNSRSRIVDENDPAIASSAMIYSSTAAVEPLAPRTICSPRSTQCSSPLRRRTPCGRSSSVSSEGPNSPTTGQKHPQALVTALGCELPSNSNQAAEIHEIEVDGSINLVDNEISMRKSGQLGF</sequence>
<comment type="caution">
    <text evidence="2">The sequence shown here is derived from an EMBL/GenBank/DDBJ whole genome shotgun (WGS) entry which is preliminary data.</text>
</comment>
<organism evidence="2 3">
    <name type="scientific">Striga asiatica</name>
    <name type="common">Asiatic witchweed</name>
    <name type="synonym">Buchnera asiatica</name>
    <dbReference type="NCBI Taxonomy" id="4170"/>
    <lineage>
        <taxon>Eukaryota</taxon>
        <taxon>Viridiplantae</taxon>
        <taxon>Streptophyta</taxon>
        <taxon>Embryophyta</taxon>
        <taxon>Tracheophyta</taxon>
        <taxon>Spermatophyta</taxon>
        <taxon>Magnoliopsida</taxon>
        <taxon>eudicotyledons</taxon>
        <taxon>Gunneridae</taxon>
        <taxon>Pentapetalae</taxon>
        <taxon>asterids</taxon>
        <taxon>lamiids</taxon>
        <taxon>Lamiales</taxon>
        <taxon>Orobanchaceae</taxon>
        <taxon>Buchnereae</taxon>
        <taxon>Striga</taxon>
    </lineage>
</organism>
<dbReference type="GO" id="GO:0016301">
    <property type="term" value="F:kinase activity"/>
    <property type="evidence" value="ECO:0007669"/>
    <property type="project" value="UniProtKB-KW"/>
</dbReference>
<evidence type="ECO:0000256" key="1">
    <source>
        <dbReference type="SAM" id="MobiDB-lite"/>
    </source>
</evidence>
<dbReference type="OrthoDB" id="10623644at2759"/>
<feature type="region of interest" description="Disordered" evidence="1">
    <location>
        <begin position="42"/>
        <end position="82"/>
    </location>
</feature>
<protein>
    <submittedName>
        <fullName evidence="2">PAS domain-containing protein tyrosine kinasefamily protein</fullName>
    </submittedName>
</protein>